<dbReference type="EMBL" id="MCFA01000014">
    <property type="protein sequence ID" value="ORY17147.1"/>
    <property type="molecule type" value="Genomic_DNA"/>
</dbReference>
<protein>
    <submittedName>
        <fullName evidence="2">Uncharacterized protein</fullName>
    </submittedName>
</protein>
<gene>
    <name evidence="2" type="ORF">BCR34DRAFT_475349</name>
</gene>
<keyword evidence="3" id="KW-1185">Reference proteome</keyword>
<dbReference type="AlphaFoldDB" id="A0A1Y2A4C6"/>
<organism evidence="2 3">
    <name type="scientific">Clohesyomyces aquaticus</name>
    <dbReference type="NCBI Taxonomy" id="1231657"/>
    <lineage>
        <taxon>Eukaryota</taxon>
        <taxon>Fungi</taxon>
        <taxon>Dikarya</taxon>
        <taxon>Ascomycota</taxon>
        <taxon>Pezizomycotina</taxon>
        <taxon>Dothideomycetes</taxon>
        <taxon>Pleosporomycetidae</taxon>
        <taxon>Pleosporales</taxon>
        <taxon>Lindgomycetaceae</taxon>
        <taxon>Clohesyomyces</taxon>
    </lineage>
</organism>
<feature type="compositionally biased region" description="Low complexity" evidence="1">
    <location>
        <begin position="209"/>
        <end position="232"/>
    </location>
</feature>
<comment type="caution">
    <text evidence="2">The sequence shown here is derived from an EMBL/GenBank/DDBJ whole genome shotgun (WGS) entry which is preliminary data.</text>
</comment>
<feature type="compositionally biased region" description="Basic and acidic residues" evidence="1">
    <location>
        <begin position="188"/>
        <end position="207"/>
    </location>
</feature>
<feature type="region of interest" description="Disordered" evidence="1">
    <location>
        <begin position="173"/>
        <end position="236"/>
    </location>
</feature>
<accession>A0A1Y2A4C6</accession>
<evidence type="ECO:0000313" key="3">
    <source>
        <dbReference type="Proteomes" id="UP000193144"/>
    </source>
</evidence>
<dbReference type="OrthoDB" id="5387995at2759"/>
<name>A0A1Y2A4C6_9PLEO</name>
<dbReference type="STRING" id="1231657.A0A1Y2A4C6"/>
<evidence type="ECO:0000313" key="2">
    <source>
        <dbReference type="EMBL" id="ORY17147.1"/>
    </source>
</evidence>
<evidence type="ECO:0000256" key="1">
    <source>
        <dbReference type="SAM" id="MobiDB-lite"/>
    </source>
</evidence>
<feature type="region of interest" description="Disordered" evidence="1">
    <location>
        <begin position="128"/>
        <end position="147"/>
    </location>
</feature>
<feature type="region of interest" description="Disordered" evidence="1">
    <location>
        <begin position="275"/>
        <end position="300"/>
    </location>
</feature>
<dbReference type="Proteomes" id="UP000193144">
    <property type="component" value="Unassembled WGS sequence"/>
</dbReference>
<proteinExistence type="predicted"/>
<reference evidence="2 3" key="1">
    <citation type="submission" date="2016-07" db="EMBL/GenBank/DDBJ databases">
        <title>Pervasive Adenine N6-methylation of Active Genes in Fungi.</title>
        <authorList>
            <consortium name="DOE Joint Genome Institute"/>
            <person name="Mondo S.J."/>
            <person name="Dannebaum R.O."/>
            <person name="Kuo R.C."/>
            <person name="Labutti K."/>
            <person name="Haridas S."/>
            <person name="Kuo A."/>
            <person name="Salamov A."/>
            <person name="Ahrendt S.R."/>
            <person name="Lipzen A."/>
            <person name="Sullivan W."/>
            <person name="Andreopoulos W.B."/>
            <person name="Clum A."/>
            <person name="Lindquist E."/>
            <person name="Daum C."/>
            <person name="Ramamoorthy G.K."/>
            <person name="Gryganskyi A."/>
            <person name="Culley D."/>
            <person name="Magnuson J.K."/>
            <person name="James T.Y."/>
            <person name="O'Malley M.A."/>
            <person name="Stajich J.E."/>
            <person name="Spatafora J.W."/>
            <person name="Visel A."/>
            <person name="Grigoriev I.V."/>
        </authorList>
    </citation>
    <scope>NUCLEOTIDE SEQUENCE [LARGE SCALE GENOMIC DNA]</scope>
    <source>
        <strain evidence="2 3">CBS 115471</strain>
    </source>
</reference>
<feature type="compositionally biased region" description="Polar residues" evidence="1">
    <location>
        <begin position="279"/>
        <end position="300"/>
    </location>
</feature>
<sequence length="355" mass="39383">MALTFLPRPSPPRPRKRCRAVTDVDGEYSCLHKKKRRLRLFLITSRLSPQFSHPATNIVDRGNSKIAVWAKQRALGRNLLRKAAILNRIRRRAIKAKETGEGLGRVLVEQEREQKQLELARLAFVYGSHDPHSRPETPTFRSPNDAYSYAPRTAQIPRKSYIPLPPSPLGLSNYDAFDLDDDIPDPYSHLDDDGDESHNEDMHDADPRSPSANTSVSFSSTLSTAATGTSETLRTPPQMIYSDFSILDPGEPVVGDYDGIDDGADTIWPNALAPETKKTQSSPGSSPRLQPQSGSLLPASSSPNFTAIFATASLNDTSSFYPSDTAGIEALGRKEAEMKQERDRQKNLMFLRFNS</sequence>